<dbReference type="AlphaFoldDB" id="A0A4S4A0U1"/>
<keyword evidence="2" id="KW-1185">Reference proteome</keyword>
<name>A0A4S4A0U1_9FLAO</name>
<accession>A0A4S4A0U1</accession>
<dbReference type="RefSeq" id="WP_136402776.1">
    <property type="nucleotide sequence ID" value="NZ_SSNZ01000002.1"/>
</dbReference>
<reference evidence="1 2" key="1">
    <citation type="submission" date="2019-04" db="EMBL/GenBank/DDBJ databases">
        <title>Flavobacterium sp. nov. isolated from construction timber.</title>
        <authorList>
            <person name="Lin S.-Y."/>
            <person name="Chang C.-T."/>
            <person name="Young C.-C."/>
        </authorList>
    </citation>
    <scope>NUCLEOTIDE SEQUENCE [LARGE SCALE GENOMIC DNA]</scope>
    <source>
        <strain evidence="1 2">CC-CTC003</strain>
    </source>
</reference>
<organism evidence="1 2">
    <name type="scientific">Flavobacterium supellecticarium</name>
    <dbReference type="NCBI Taxonomy" id="2565924"/>
    <lineage>
        <taxon>Bacteria</taxon>
        <taxon>Pseudomonadati</taxon>
        <taxon>Bacteroidota</taxon>
        <taxon>Flavobacteriia</taxon>
        <taxon>Flavobacteriales</taxon>
        <taxon>Flavobacteriaceae</taxon>
        <taxon>Flavobacterium</taxon>
    </lineage>
</organism>
<protein>
    <submittedName>
        <fullName evidence="1">Uncharacterized protein</fullName>
    </submittedName>
</protein>
<gene>
    <name evidence="1" type="ORF">E6C50_08535</name>
</gene>
<evidence type="ECO:0000313" key="1">
    <source>
        <dbReference type="EMBL" id="THF51792.1"/>
    </source>
</evidence>
<proteinExistence type="predicted"/>
<dbReference type="EMBL" id="SSNZ01000002">
    <property type="protein sequence ID" value="THF51792.1"/>
    <property type="molecule type" value="Genomic_DNA"/>
</dbReference>
<comment type="caution">
    <text evidence="1">The sequence shown here is derived from an EMBL/GenBank/DDBJ whole genome shotgun (WGS) entry which is preliminary data.</text>
</comment>
<dbReference type="Proteomes" id="UP000307507">
    <property type="component" value="Unassembled WGS sequence"/>
</dbReference>
<sequence length="67" mass="7477">MELESLKKDKFEAFKENEILNIVGIVGGRIEPVATCLNGHNDYRDYETQTAGQTDGGGTAWDFRVLD</sequence>
<evidence type="ECO:0000313" key="2">
    <source>
        <dbReference type="Proteomes" id="UP000307507"/>
    </source>
</evidence>